<protein>
    <recommendedName>
        <fullName evidence="4">Carboxypeptidase regulatory-like domain-containing protein</fullName>
    </recommendedName>
</protein>
<proteinExistence type="predicted"/>
<name>A0A6P2D2W2_9BACT</name>
<feature type="signal peptide" evidence="1">
    <location>
        <begin position="1"/>
        <end position="17"/>
    </location>
</feature>
<dbReference type="PROSITE" id="PS51257">
    <property type="entry name" value="PROKAR_LIPOPROTEIN"/>
    <property type="match status" value="1"/>
</dbReference>
<dbReference type="KEGG" id="gms:SOIL9_22810"/>
<evidence type="ECO:0000313" key="3">
    <source>
        <dbReference type="Proteomes" id="UP000464178"/>
    </source>
</evidence>
<dbReference type="EMBL" id="LR593886">
    <property type="protein sequence ID" value="VTR95433.1"/>
    <property type="molecule type" value="Genomic_DNA"/>
</dbReference>
<evidence type="ECO:0008006" key="4">
    <source>
        <dbReference type="Google" id="ProtNLM"/>
    </source>
</evidence>
<dbReference type="AlphaFoldDB" id="A0A6P2D2W2"/>
<evidence type="ECO:0000256" key="1">
    <source>
        <dbReference type="SAM" id="SignalP"/>
    </source>
</evidence>
<feature type="chain" id="PRO_5026803630" description="Carboxypeptidase regulatory-like domain-containing protein" evidence="1">
    <location>
        <begin position="18"/>
        <end position="139"/>
    </location>
</feature>
<dbReference type="RefSeq" id="WP_162669849.1">
    <property type="nucleotide sequence ID" value="NZ_LR593886.1"/>
</dbReference>
<sequence>MKTHRIIAAALGLFVLAGCSGNSPKTYSVSGKVALVGGDTQKLAGHHIEVALATDPTVRAAGVIGPDGTFSLETLHAGAVLKGVKEGQYQVRILPADEDDNGTKLKKPPIAAKHFKFESSGLSLQVPTTGDVNLELSPR</sequence>
<organism evidence="2 3">
    <name type="scientific">Gemmata massiliana</name>
    <dbReference type="NCBI Taxonomy" id="1210884"/>
    <lineage>
        <taxon>Bacteria</taxon>
        <taxon>Pseudomonadati</taxon>
        <taxon>Planctomycetota</taxon>
        <taxon>Planctomycetia</taxon>
        <taxon>Gemmatales</taxon>
        <taxon>Gemmataceae</taxon>
        <taxon>Gemmata</taxon>
    </lineage>
</organism>
<dbReference type="Proteomes" id="UP000464178">
    <property type="component" value="Chromosome"/>
</dbReference>
<keyword evidence="3" id="KW-1185">Reference proteome</keyword>
<evidence type="ECO:0000313" key="2">
    <source>
        <dbReference type="EMBL" id="VTR95433.1"/>
    </source>
</evidence>
<reference evidence="2 3" key="1">
    <citation type="submission" date="2019-05" db="EMBL/GenBank/DDBJ databases">
        <authorList>
            <consortium name="Science for Life Laboratories"/>
        </authorList>
    </citation>
    <scope>NUCLEOTIDE SEQUENCE [LARGE SCALE GENOMIC DNA]</scope>
    <source>
        <strain evidence="2">Soil9</strain>
    </source>
</reference>
<gene>
    <name evidence="2" type="ORF">SOIL9_22810</name>
</gene>
<keyword evidence="1" id="KW-0732">Signal</keyword>
<accession>A0A6P2D2W2</accession>